<dbReference type="InterPro" id="IPR011856">
    <property type="entry name" value="tRNA_endonuc-like_dom_sf"/>
</dbReference>
<keyword evidence="4" id="KW-1185">Reference proteome</keyword>
<evidence type="ECO:0000256" key="1">
    <source>
        <dbReference type="SAM" id="Phobius"/>
    </source>
</evidence>
<dbReference type="GO" id="GO:0009307">
    <property type="term" value="P:DNA restriction-modification system"/>
    <property type="evidence" value="ECO:0007669"/>
    <property type="project" value="InterPro"/>
</dbReference>
<proteinExistence type="predicted"/>
<dbReference type="AlphaFoldDB" id="A0A117RR44"/>
<evidence type="ECO:0000259" key="2">
    <source>
        <dbReference type="Pfam" id="PF04471"/>
    </source>
</evidence>
<comment type="caution">
    <text evidence="3">The sequence shown here is derived from an EMBL/GenBank/DDBJ whole genome shotgun (WGS) entry which is preliminary data.</text>
</comment>
<reference evidence="3 4" key="1">
    <citation type="submission" date="2015-10" db="EMBL/GenBank/DDBJ databases">
        <title>Draft genome sequence of Streptomyces caeruleatus NRRL B-24802, type strain for the species Streptomyces caeruleatus.</title>
        <authorList>
            <person name="Ruckert C."/>
            <person name="Winkler A."/>
            <person name="Kalinowski J."/>
            <person name="Kampfer P."/>
            <person name="Glaeser S."/>
        </authorList>
    </citation>
    <scope>NUCLEOTIDE SEQUENCE [LARGE SCALE GENOMIC DNA]</scope>
    <source>
        <strain evidence="3 4">NRRL B-24802</strain>
    </source>
</reference>
<protein>
    <recommendedName>
        <fullName evidence="2">Restriction endonuclease type IV Mrr domain-containing protein</fullName>
    </recommendedName>
</protein>
<feature type="domain" description="Restriction endonuclease type IV Mrr" evidence="2">
    <location>
        <begin position="92"/>
        <end position="204"/>
    </location>
</feature>
<dbReference type="EMBL" id="LMWY01000011">
    <property type="protein sequence ID" value="KUO04655.1"/>
    <property type="molecule type" value="Genomic_DNA"/>
</dbReference>
<keyword evidence="1" id="KW-0812">Transmembrane</keyword>
<dbReference type="InterPro" id="IPR011335">
    <property type="entry name" value="Restrct_endonuc-II-like"/>
</dbReference>
<accession>A0A117RR44</accession>
<feature type="transmembrane region" description="Helical" evidence="1">
    <location>
        <begin position="16"/>
        <end position="37"/>
    </location>
</feature>
<dbReference type="GO" id="GO:0003677">
    <property type="term" value="F:DNA binding"/>
    <property type="evidence" value="ECO:0007669"/>
    <property type="project" value="InterPro"/>
</dbReference>
<dbReference type="InterPro" id="IPR007560">
    <property type="entry name" value="Restrct_endonuc_IV_Mrr"/>
</dbReference>
<dbReference type="PANTHER" id="PTHR30015:SF6">
    <property type="entry name" value="SLL1429 PROTEIN"/>
    <property type="match status" value="1"/>
</dbReference>
<dbReference type="Gene3D" id="3.40.1350.10">
    <property type="match status" value="1"/>
</dbReference>
<dbReference type="GO" id="GO:0015666">
    <property type="term" value="F:restriction endodeoxyribonuclease activity"/>
    <property type="evidence" value="ECO:0007669"/>
    <property type="project" value="TreeGrafter"/>
</dbReference>
<dbReference type="Pfam" id="PF04471">
    <property type="entry name" value="Mrr_cat"/>
    <property type="match status" value="1"/>
</dbReference>
<dbReference type="PANTHER" id="PTHR30015">
    <property type="entry name" value="MRR RESTRICTION SYSTEM PROTEIN"/>
    <property type="match status" value="1"/>
</dbReference>
<feature type="transmembrane region" description="Helical" evidence="1">
    <location>
        <begin position="43"/>
        <end position="64"/>
    </location>
</feature>
<keyword evidence="1" id="KW-1133">Transmembrane helix</keyword>
<dbReference type="RefSeq" id="WP_062717844.1">
    <property type="nucleotide sequence ID" value="NZ_KQ948926.1"/>
</dbReference>
<dbReference type="SUPFAM" id="SSF52980">
    <property type="entry name" value="Restriction endonuclease-like"/>
    <property type="match status" value="1"/>
</dbReference>
<organism evidence="3 4">
    <name type="scientific">Streptomyces caeruleatus</name>
    <dbReference type="NCBI Taxonomy" id="661399"/>
    <lineage>
        <taxon>Bacteria</taxon>
        <taxon>Bacillati</taxon>
        <taxon>Actinomycetota</taxon>
        <taxon>Actinomycetes</taxon>
        <taxon>Kitasatosporales</taxon>
        <taxon>Streptomycetaceae</taxon>
        <taxon>Streptomyces</taxon>
    </lineage>
</organism>
<name>A0A117RR44_9ACTN</name>
<keyword evidence="1" id="KW-0472">Membrane</keyword>
<dbReference type="Proteomes" id="UP000053429">
    <property type="component" value="Unassembled WGS sequence"/>
</dbReference>
<dbReference type="STRING" id="661399.AQJ67_10695"/>
<evidence type="ECO:0000313" key="4">
    <source>
        <dbReference type="Proteomes" id="UP000053429"/>
    </source>
</evidence>
<sequence length="214" mass="23153">MSTPELRRDWQPEDTCLIGCAYGIAVLAALIMTGVMADNGFGVAAILPFLLFVGGVVAHIRYGIRRAAERRRQAAEFQRLQEIQSTEIARYHAMNSREFEQAVAFLCERDGCTEARVVGGAGDLGADVLACAPDGRRIVIQCKRYGPTTKVGSPDLQRFGGTCYSVHGAQVAAVVTTSVFTRPAMNYGTQHGIRLFDEAALAAWATRAGPAPWM</sequence>
<dbReference type="InterPro" id="IPR052906">
    <property type="entry name" value="Type_IV_Methyl-Rstrct_Enzyme"/>
</dbReference>
<gene>
    <name evidence="3" type="ORF">AQJ67_10695</name>
</gene>
<evidence type="ECO:0000313" key="3">
    <source>
        <dbReference type="EMBL" id="KUO04655.1"/>
    </source>
</evidence>